<sequence>MDWVLFIFQLRIVKFITYQNQTADDLSFSTFTNEKIRERLGKKGSFPSKLGSGCQDMIFPFYELPPYHEVNMDTRNLSLVLQCNLRSRALTLIFLFYQLTPRKDKQQCSAKIKEPLSFLTSPCSPTRQRYA</sequence>
<organism evidence="1 2">
    <name type="scientific">Trichonephila clavata</name>
    <name type="common">Joro spider</name>
    <name type="synonym">Nephila clavata</name>
    <dbReference type="NCBI Taxonomy" id="2740835"/>
    <lineage>
        <taxon>Eukaryota</taxon>
        <taxon>Metazoa</taxon>
        <taxon>Ecdysozoa</taxon>
        <taxon>Arthropoda</taxon>
        <taxon>Chelicerata</taxon>
        <taxon>Arachnida</taxon>
        <taxon>Araneae</taxon>
        <taxon>Araneomorphae</taxon>
        <taxon>Entelegynae</taxon>
        <taxon>Araneoidea</taxon>
        <taxon>Nephilidae</taxon>
        <taxon>Trichonephila</taxon>
    </lineage>
</organism>
<proteinExistence type="predicted"/>
<evidence type="ECO:0000313" key="2">
    <source>
        <dbReference type="Proteomes" id="UP000887116"/>
    </source>
</evidence>
<comment type="caution">
    <text evidence="1">The sequence shown here is derived from an EMBL/GenBank/DDBJ whole genome shotgun (WGS) entry which is preliminary data.</text>
</comment>
<name>A0A8X6KAM5_TRICU</name>
<protein>
    <submittedName>
        <fullName evidence="1">Uncharacterized protein</fullName>
    </submittedName>
</protein>
<dbReference type="EMBL" id="BMAO01020522">
    <property type="protein sequence ID" value="GFQ67971.1"/>
    <property type="molecule type" value="Genomic_DNA"/>
</dbReference>
<gene>
    <name evidence="1" type="ORF">TNCT_735041</name>
</gene>
<reference evidence="1" key="1">
    <citation type="submission" date="2020-07" db="EMBL/GenBank/DDBJ databases">
        <title>Multicomponent nature underlies the extraordinary mechanical properties of spider dragline silk.</title>
        <authorList>
            <person name="Kono N."/>
            <person name="Nakamura H."/>
            <person name="Mori M."/>
            <person name="Yoshida Y."/>
            <person name="Ohtoshi R."/>
            <person name="Malay A.D."/>
            <person name="Moran D.A.P."/>
            <person name="Tomita M."/>
            <person name="Numata K."/>
            <person name="Arakawa K."/>
        </authorList>
    </citation>
    <scope>NUCLEOTIDE SEQUENCE</scope>
</reference>
<dbReference type="Proteomes" id="UP000887116">
    <property type="component" value="Unassembled WGS sequence"/>
</dbReference>
<dbReference type="OrthoDB" id="10470211at2759"/>
<accession>A0A8X6KAM5</accession>
<keyword evidence="2" id="KW-1185">Reference proteome</keyword>
<evidence type="ECO:0000313" key="1">
    <source>
        <dbReference type="EMBL" id="GFQ67971.1"/>
    </source>
</evidence>
<dbReference type="AlphaFoldDB" id="A0A8X6KAM5"/>